<dbReference type="PROSITE" id="PS01149">
    <property type="entry name" value="PSI_RSU"/>
    <property type="match status" value="1"/>
</dbReference>
<dbReference type="InterPro" id="IPR036986">
    <property type="entry name" value="S4_RNA-bd_sf"/>
</dbReference>
<dbReference type="InterPro" id="IPR006145">
    <property type="entry name" value="PsdUridine_synth_RsuA/RluA"/>
</dbReference>
<protein>
    <recommendedName>
        <fullName evidence="5">Pseudouridine synthase</fullName>
        <ecNumber evidence="5">5.4.99.-</ecNumber>
    </recommendedName>
</protein>
<dbReference type="SUPFAM" id="SSF55120">
    <property type="entry name" value="Pseudouridine synthase"/>
    <property type="match status" value="1"/>
</dbReference>
<dbReference type="PANTHER" id="PTHR47683:SF3">
    <property type="entry name" value="RIBOSOMAL LARGE SUBUNIT PSEUDOURIDINE SYNTHASE B"/>
    <property type="match status" value="1"/>
</dbReference>
<name>A0A2W5FQD0_9BACT</name>
<dbReference type="Gene3D" id="3.10.290.10">
    <property type="entry name" value="RNA-binding S4 domain"/>
    <property type="match status" value="1"/>
</dbReference>
<comment type="similarity">
    <text evidence="1 5">Belongs to the pseudouridine synthase RsuA family.</text>
</comment>
<dbReference type="InterPro" id="IPR000748">
    <property type="entry name" value="PsdUridine_synth_RsuA/RluB/E/F"/>
</dbReference>
<dbReference type="FunFam" id="3.10.290.10:FF:000003">
    <property type="entry name" value="Pseudouridine synthase"/>
    <property type="match status" value="1"/>
</dbReference>
<sequence>MSKKTQDLMEENGERIAKYLSRAGICSRREAERMIDEGRVRVDGEIVTNPATFVTEANVIKVDNGKVGKKVPPRLFLFNKPVGLITTTNDPKGRPTVFEMLPRTMPRVLSVGRLDLNTEGLLLLTNDGELKRYMELPDTGWVRTYRVRVMGAIFQDRLERVRRGITIDGIRYGPMEVRLEKEQTSANTWLIVSLTEGKNREIRKVLEAVGLTVNRLIRLSYGPFKLGKLGRGEIIEIRPDMVRKNLPKDMAKKIFG</sequence>
<keyword evidence="2 4" id="KW-0694">RNA-binding</keyword>
<feature type="domain" description="RNA-binding S4" evidence="6">
    <location>
        <begin position="14"/>
        <end position="78"/>
    </location>
</feature>
<evidence type="ECO:0000259" key="6">
    <source>
        <dbReference type="SMART" id="SM00363"/>
    </source>
</evidence>
<dbReference type="EMBL" id="QFOT01000041">
    <property type="protein sequence ID" value="PZP56027.1"/>
    <property type="molecule type" value="Genomic_DNA"/>
</dbReference>
<evidence type="ECO:0000256" key="4">
    <source>
        <dbReference type="PROSITE-ProRule" id="PRU00182"/>
    </source>
</evidence>
<dbReference type="SMART" id="SM00363">
    <property type="entry name" value="S4"/>
    <property type="match status" value="1"/>
</dbReference>
<evidence type="ECO:0000256" key="1">
    <source>
        <dbReference type="ARBA" id="ARBA00008348"/>
    </source>
</evidence>
<dbReference type="SUPFAM" id="SSF55174">
    <property type="entry name" value="Alpha-L RNA-binding motif"/>
    <property type="match status" value="1"/>
</dbReference>
<dbReference type="GO" id="GO:0120159">
    <property type="term" value="F:rRNA pseudouridine synthase activity"/>
    <property type="evidence" value="ECO:0007669"/>
    <property type="project" value="UniProtKB-ARBA"/>
</dbReference>
<dbReference type="Gene3D" id="3.30.70.580">
    <property type="entry name" value="Pseudouridine synthase I, catalytic domain, N-terminal subdomain"/>
    <property type="match status" value="1"/>
</dbReference>
<evidence type="ECO:0000256" key="2">
    <source>
        <dbReference type="ARBA" id="ARBA00022884"/>
    </source>
</evidence>
<keyword evidence="3 5" id="KW-0413">Isomerase</keyword>
<evidence type="ECO:0000256" key="5">
    <source>
        <dbReference type="RuleBase" id="RU003887"/>
    </source>
</evidence>
<reference evidence="7 8" key="1">
    <citation type="submission" date="2017-08" db="EMBL/GenBank/DDBJ databases">
        <title>Infants hospitalized years apart are colonized by the same room-sourced microbial strains.</title>
        <authorList>
            <person name="Brooks B."/>
            <person name="Olm M.R."/>
            <person name="Firek B.A."/>
            <person name="Baker R."/>
            <person name="Thomas B.C."/>
            <person name="Morowitz M.J."/>
            <person name="Banfield J.F."/>
        </authorList>
    </citation>
    <scope>NUCLEOTIDE SEQUENCE [LARGE SCALE GENOMIC DNA]</scope>
    <source>
        <strain evidence="7">S2_006_000_R2_64</strain>
    </source>
</reference>
<dbReference type="Proteomes" id="UP000249739">
    <property type="component" value="Unassembled WGS sequence"/>
</dbReference>
<dbReference type="InterPro" id="IPR002942">
    <property type="entry name" value="S4_RNA-bd"/>
</dbReference>
<evidence type="ECO:0000313" key="8">
    <source>
        <dbReference type="Proteomes" id="UP000249739"/>
    </source>
</evidence>
<dbReference type="Gene3D" id="3.30.70.1560">
    <property type="entry name" value="Alpha-L RNA-binding motif"/>
    <property type="match status" value="1"/>
</dbReference>
<dbReference type="NCBIfam" id="TIGR00093">
    <property type="entry name" value="pseudouridine synthase"/>
    <property type="match status" value="1"/>
</dbReference>
<dbReference type="Pfam" id="PF00849">
    <property type="entry name" value="PseudoU_synth_2"/>
    <property type="match status" value="1"/>
</dbReference>
<dbReference type="Pfam" id="PF01479">
    <property type="entry name" value="S4"/>
    <property type="match status" value="1"/>
</dbReference>
<proteinExistence type="inferred from homology"/>
<dbReference type="InterPro" id="IPR020103">
    <property type="entry name" value="PsdUridine_synth_cat_dom_sf"/>
</dbReference>
<dbReference type="InterPro" id="IPR042092">
    <property type="entry name" value="PsdUridine_s_RsuA/RluB/E/F_cat"/>
</dbReference>
<dbReference type="GO" id="GO:0000455">
    <property type="term" value="P:enzyme-directed rRNA pseudouridine synthesis"/>
    <property type="evidence" value="ECO:0007669"/>
    <property type="project" value="UniProtKB-ARBA"/>
</dbReference>
<dbReference type="PROSITE" id="PS50889">
    <property type="entry name" value="S4"/>
    <property type="match status" value="1"/>
</dbReference>
<comment type="caution">
    <text evidence="7">The sequence shown here is derived from an EMBL/GenBank/DDBJ whole genome shotgun (WGS) entry which is preliminary data.</text>
</comment>
<dbReference type="PANTHER" id="PTHR47683">
    <property type="entry name" value="PSEUDOURIDINE SYNTHASE FAMILY PROTEIN-RELATED"/>
    <property type="match status" value="1"/>
</dbReference>
<dbReference type="InterPro" id="IPR020094">
    <property type="entry name" value="TruA/RsuA/RluB/E/F_N"/>
</dbReference>
<dbReference type="InterPro" id="IPR018496">
    <property type="entry name" value="PsdUridine_synth_RsuA/RluB_CS"/>
</dbReference>
<dbReference type="EC" id="5.4.99.-" evidence="5"/>
<evidence type="ECO:0000256" key="3">
    <source>
        <dbReference type="ARBA" id="ARBA00023235"/>
    </source>
</evidence>
<accession>A0A2W5FQD0</accession>
<dbReference type="AlphaFoldDB" id="A0A2W5FQD0"/>
<organism evidence="7 8">
    <name type="scientific">Micavibrio aeruginosavorus</name>
    <dbReference type="NCBI Taxonomy" id="349221"/>
    <lineage>
        <taxon>Bacteria</taxon>
        <taxon>Pseudomonadati</taxon>
        <taxon>Bdellovibrionota</taxon>
        <taxon>Bdellovibrionia</taxon>
        <taxon>Bdellovibrionales</taxon>
        <taxon>Pseudobdellovibrionaceae</taxon>
        <taxon>Micavibrio</taxon>
    </lineage>
</organism>
<evidence type="ECO:0000313" key="7">
    <source>
        <dbReference type="EMBL" id="PZP56027.1"/>
    </source>
</evidence>
<dbReference type="CDD" id="cd00165">
    <property type="entry name" value="S4"/>
    <property type="match status" value="1"/>
</dbReference>
<dbReference type="GO" id="GO:0003723">
    <property type="term" value="F:RNA binding"/>
    <property type="evidence" value="ECO:0007669"/>
    <property type="project" value="UniProtKB-KW"/>
</dbReference>
<gene>
    <name evidence="7" type="ORF">DI586_05050</name>
</gene>
<dbReference type="InterPro" id="IPR050343">
    <property type="entry name" value="RsuA_PseudoU_synthase"/>
</dbReference>